<sequence length="46" mass="5362">MVVEYDYKNPFRQCRISKADIVTNFYLFNGRCGISISMILVKEGEL</sequence>
<keyword evidence="2" id="KW-1185">Reference proteome</keyword>
<evidence type="ECO:0000313" key="2">
    <source>
        <dbReference type="Proteomes" id="UP001198200"/>
    </source>
</evidence>
<reference evidence="1 2" key="1">
    <citation type="submission" date="2021-10" db="EMBL/GenBank/DDBJ databases">
        <title>Anaerobic single-cell dispensing facilitates the cultivation of human gut bacteria.</title>
        <authorList>
            <person name="Afrizal A."/>
        </authorList>
    </citation>
    <scope>NUCLEOTIDE SEQUENCE [LARGE SCALE GENOMIC DNA]</scope>
    <source>
        <strain evidence="1 2">CLA-AA-H224</strain>
    </source>
</reference>
<dbReference type="Proteomes" id="UP001198200">
    <property type="component" value="Unassembled WGS sequence"/>
</dbReference>
<proteinExistence type="predicted"/>
<dbReference type="RefSeq" id="WP_308731276.1">
    <property type="nucleotide sequence ID" value="NZ_JAJEQN010000007.1"/>
</dbReference>
<protein>
    <submittedName>
        <fullName evidence="1">Uncharacterized protein</fullName>
    </submittedName>
</protein>
<gene>
    <name evidence="1" type="ORF">LKD48_04090</name>
</gene>
<name>A0AAE3E379_9FIRM</name>
<dbReference type="EMBL" id="JAJEQN010000007">
    <property type="protein sequence ID" value="MCC2220828.1"/>
    <property type="molecule type" value="Genomic_DNA"/>
</dbReference>
<comment type="caution">
    <text evidence="1">The sequence shown here is derived from an EMBL/GenBank/DDBJ whole genome shotgun (WGS) entry which is preliminary data.</text>
</comment>
<organism evidence="1 2">
    <name type="scientific">Anthropogastromicrobium aceti</name>
    <dbReference type="NCBI Taxonomy" id="2981768"/>
    <lineage>
        <taxon>Bacteria</taxon>
        <taxon>Bacillati</taxon>
        <taxon>Bacillota</taxon>
        <taxon>Clostridia</taxon>
        <taxon>Lachnospirales</taxon>
        <taxon>Lachnospiraceae</taxon>
        <taxon>Anthropogastromicrobium</taxon>
    </lineage>
</organism>
<evidence type="ECO:0000313" key="1">
    <source>
        <dbReference type="EMBL" id="MCC2220828.1"/>
    </source>
</evidence>
<dbReference type="AlphaFoldDB" id="A0AAE3E379"/>
<accession>A0AAE3E379</accession>